<dbReference type="NCBIfam" id="NF001159">
    <property type="entry name" value="PRK00150.1-3"/>
    <property type="match status" value="1"/>
</dbReference>
<dbReference type="STRING" id="699218.HMPREF0889_1627"/>
<dbReference type="eggNOG" id="COG0242">
    <property type="taxonomic scope" value="Bacteria"/>
</dbReference>
<dbReference type="CDD" id="cd00487">
    <property type="entry name" value="Pep_deformylase"/>
    <property type="match status" value="1"/>
</dbReference>
<dbReference type="PRINTS" id="PR01576">
    <property type="entry name" value="PDEFORMYLASE"/>
</dbReference>
<evidence type="ECO:0000313" key="3">
    <source>
        <dbReference type="EMBL" id="EFD94079.1"/>
    </source>
</evidence>
<dbReference type="EC" id="3.5.1.88" evidence="2"/>
<comment type="function">
    <text evidence="2">Removes the formyl group from the N-terminal Met of newly synthesized proteins. Requires at least a dipeptide for an efficient rate of reaction. N-terminal L-methionine is a prerequisite for activity but the enzyme has broad specificity at other positions.</text>
</comment>
<keyword evidence="2" id="KW-0408">Iron</keyword>
<dbReference type="Gene3D" id="3.90.45.10">
    <property type="entry name" value="Peptide deformylase"/>
    <property type="match status" value="1"/>
</dbReference>
<comment type="similarity">
    <text evidence="1 2">Belongs to the polypeptide deformylase family.</text>
</comment>
<dbReference type="AlphaFoldDB" id="D3LUT0"/>
<accession>D3LUT0</accession>
<dbReference type="PANTHER" id="PTHR10458">
    <property type="entry name" value="PEPTIDE DEFORMYLASE"/>
    <property type="match status" value="1"/>
</dbReference>
<feature type="active site" evidence="2">
    <location>
        <position position="149"/>
    </location>
</feature>
<keyword evidence="2 3" id="KW-0378">Hydrolase</keyword>
<dbReference type="GO" id="GO:0006412">
    <property type="term" value="P:translation"/>
    <property type="evidence" value="ECO:0007669"/>
    <property type="project" value="UniProtKB-UniRule"/>
</dbReference>
<dbReference type="InterPro" id="IPR023635">
    <property type="entry name" value="Peptide_deformylase"/>
</dbReference>
<evidence type="ECO:0000256" key="1">
    <source>
        <dbReference type="ARBA" id="ARBA00010759"/>
    </source>
</evidence>
<protein>
    <recommendedName>
        <fullName evidence="2">Peptide deformylase</fullName>
        <shortName evidence="2">PDF</shortName>
        <ecNumber evidence="2">3.5.1.88</ecNumber>
    </recommendedName>
    <alternativeName>
        <fullName evidence="2">Polypeptide deformylase</fullName>
    </alternativeName>
</protein>
<comment type="caution">
    <text evidence="3">The sequence shown here is derived from an EMBL/GenBank/DDBJ whole genome shotgun (WGS) entry which is preliminary data.</text>
</comment>
<reference evidence="4" key="1">
    <citation type="submission" date="2009-12" db="EMBL/GenBank/DDBJ databases">
        <title>Sequence of Clostridiales genomosp. BVAB3 str. UPII9-5.</title>
        <authorList>
            <person name="Madupu R."/>
            <person name="Durkin A.S."/>
            <person name="Torralba M."/>
            <person name="Methe B."/>
            <person name="Sutton G.G."/>
            <person name="Strausberg R.L."/>
            <person name="Nelson K.E."/>
        </authorList>
    </citation>
    <scope>NUCLEOTIDE SEQUENCE [LARGE SCALE GENOMIC DNA]</scope>
    <source>
        <strain evidence="4">28L</strain>
    </source>
</reference>
<dbReference type="Pfam" id="PF01327">
    <property type="entry name" value="Pep_deformylase"/>
    <property type="match status" value="1"/>
</dbReference>
<dbReference type="HAMAP" id="MF_00163">
    <property type="entry name" value="Pep_deformylase"/>
    <property type="match status" value="1"/>
</dbReference>
<dbReference type="GO" id="GO:0046872">
    <property type="term" value="F:metal ion binding"/>
    <property type="evidence" value="ECO:0007669"/>
    <property type="project" value="UniProtKB-KW"/>
</dbReference>
<feature type="binding site" evidence="2">
    <location>
        <position position="106"/>
    </location>
    <ligand>
        <name>Fe cation</name>
        <dbReference type="ChEBI" id="CHEBI:24875"/>
    </ligand>
</feature>
<keyword evidence="2" id="KW-0479">Metal-binding</keyword>
<comment type="catalytic activity">
    <reaction evidence="2">
        <text>N-terminal N-formyl-L-methionyl-[peptide] + H2O = N-terminal L-methionyl-[peptide] + formate</text>
        <dbReference type="Rhea" id="RHEA:24420"/>
        <dbReference type="Rhea" id="RHEA-COMP:10639"/>
        <dbReference type="Rhea" id="RHEA-COMP:10640"/>
        <dbReference type="ChEBI" id="CHEBI:15377"/>
        <dbReference type="ChEBI" id="CHEBI:15740"/>
        <dbReference type="ChEBI" id="CHEBI:49298"/>
        <dbReference type="ChEBI" id="CHEBI:64731"/>
        <dbReference type="EC" id="3.5.1.88"/>
    </reaction>
</comment>
<evidence type="ECO:0000313" key="4">
    <source>
        <dbReference type="Proteomes" id="UP000003242"/>
    </source>
</evidence>
<sequence length="171" mass="19088">MYTKYSNTGMVSNEVNNVAKLNIIKAGNPVLKAAAKPVPVITKHIKKLLDDMAETMYKANGVGLAAPQINESLRLIVLDDGNGLIELINPEILETSTEMEEDTEGCLSVPGYYGIVSRYSKIKVKALNRRGKTVYYEPEHFLARIFQHEIDHLNGILFIEKAKNIRKVTEA</sequence>
<dbReference type="EMBL" id="ADGP01000019">
    <property type="protein sequence ID" value="EFD94079.1"/>
    <property type="molecule type" value="Genomic_DNA"/>
</dbReference>
<dbReference type="InterPro" id="IPR036821">
    <property type="entry name" value="Peptide_deformylase_sf"/>
</dbReference>
<dbReference type="PANTHER" id="PTHR10458:SF22">
    <property type="entry name" value="PEPTIDE DEFORMYLASE"/>
    <property type="match status" value="1"/>
</dbReference>
<dbReference type="GO" id="GO:0042586">
    <property type="term" value="F:peptide deformylase activity"/>
    <property type="evidence" value="ECO:0007669"/>
    <property type="project" value="UniProtKB-UniRule"/>
</dbReference>
<organism evidence="3 4">
    <name type="scientific">Megasphaera lornae</name>
    <dbReference type="NCBI Taxonomy" id="1000568"/>
    <lineage>
        <taxon>Bacteria</taxon>
        <taxon>Bacillati</taxon>
        <taxon>Bacillota</taxon>
        <taxon>Negativicutes</taxon>
        <taxon>Veillonellales</taxon>
        <taxon>Veillonellaceae</taxon>
        <taxon>Megasphaera</taxon>
    </lineage>
</organism>
<dbReference type="SUPFAM" id="SSF56420">
    <property type="entry name" value="Peptide deformylase"/>
    <property type="match status" value="1"/>
</dbReference>
<feature type="binding site" evidence="2">
    <location>
        <position position="148"/>
    </location>
    <ligand>
        <name>Fe cation</name>
        <dbReference type="ChEBI" id="CHEBI:24875"/>
    </ligand>
</feature>
<comment type="cofactor">
    <cofactor evidence="2">
        <name>Fe(2+)</name>
        <dbReference type="ChEBI" id="CHEBI:29033"/>
    </cofactor>
    <text evidence="2">Binds 1 Fe(2+) ion.</text>
</comment>
<dbReference type="PIRSF" id="PIRSF004749">
    <property type="entry name" value="Pep_def"/>
    <property type="match status" value="1"/>
</dbReference>
<proteinExistence type="inferred from homology"/>
<feature type="binding site" evidence="2">
    <location>
        <position position="152"/>
    </location>
    <ligand>
        <name>Fe cation</name>
        <dbReference type="ChEBI" id="CHEBI:24875"/>
    </ligand>
</feature>
<evidence type="ECO:0000256" key="2">
    <source>
        <dbReference type="HAMAP-Rule" id="MF_00163"/>
    </source>
</evidence>
<dbReference type="Proteomes" id="UP000003242">
    <property type="component" value="Unassembled WGS sequence"/>
</dbReference>
<gene>
    <name evidence="2 3" type="primary">def</name>
    <name evidence="3" type="ORF">HMPREF0889_1627</name>
</gene>
<keyword evidence="2" id="KW-0648">Protein biosynthesis</keyword>
<name>D3LUT0_9FIRM</name>
<dbReference type="NCBIfam" id="TIGR00079">
    <property type="entry name" value="pept_deformyl"/>
    <property type="match status" value="1"/>
</dbReference>